<dbReference type="STRING" id="2656787.A0A370U151"/>
<feature type="compositionally biased region" description="Low complexity" evidence="1">
    <location>
        <begin position="21"/>
        <end position="59"/>
    </location>
</feature>
<feature type="region of interest" description="Disordered" evidence="1">
    <location>
        <begin position="1117"/>
        <end position="1496"/>
    </location>
</feature>
<gene>
    <name evidence="2" type="ORF">BP5553_01485</name>
</gene>
<comment type="caution">
    <text evidence="2">The sequence shown here is derived from an EMBL/GenBank/DDBJ whole genome shotgun (WGS) entry which is preliminary data.</text>
</comment>
<feature type="compositionally biased region" description="Basic and acidic residues" evidence="1">
    <location>
        <begin position="1398"/>
        <end position="1424"/>
    </location>
</feature>
<feature type="compositionally biased region" description="Basic and acidic residues" evidence="1">
    <location>
        <begin position="640"/>
        <end position="654"/>
    </location>
</feature>
<dbReference type="OrthoDB" id="5423926at2759"/>
<proteinExistence type="predicted"/>
<organism evidence="2 3">
    <name type="scientific">Venustampulla echinocandica</name>
    <dbReference type="NCBI Taxonomy" id="2656787"/>
    <lineage>
        <taxon>Eukaryota</taxon>
        <taxon>Fungi</taxon>
        <taxon>Dikarya</taxon>
        <taxon>Ascomycota</taxon>
        <taxon>Pezizomycotina</taxon>
        <taxon>Leotiomycetes</taxon>
        <taxon>Helotiales</taxon>
        <taxon>Pleuroascaceae</taxon>
        <taxon>Venustampulla</taxon>
    </lineage>
</organism>
<evidence type="ECO:0000313" key="3">
    <source>
        <dbReference type="Proteomes" id="UP000254866"/>
    </source>
</evidence>
<feature type="compositionally biased region" description="Basic and acidic residues" evidence="1">
    <location>
        <begin position="749"/>
        <end position="764"/>
    </location>
</feature>
<feature type="compositionally biased region" description="Polar residues" evidence="1">
    <location>
        <begin position="474"/>
        <end position="483"/>
    </location>
</feature>
<feature type="compositionally biased region" description="Low complexity" evidence="1">
    <location>
        <begin position="1117"/>
        <end position="1131"/>
    </location>
</feature>
<feature type="region of interest" description="Disordered" evidence="1">
    <location>
        <begin position="992"/>
        <end position="1099"/>
    </location>
</feature>
<protein>
    <submittedName>
        <fullName evidence="2">Uncharacterized protein</fullName>
    </submittedName>
</protein>
<keyword evidence="3" id="KW-1185">Reference proteome</keyword>
<feature type="compositionally biased region" description="Low complexity" evidence="1">
    <location>
        <begin position="1005"/>
        <end position="1020"/>
    </location>
</feature>
<feature type="compositionally biased region" description="Low complexity" evidence="1">
    <location>
        <begin position="364"/>
        <end position="377"/>
    </location>
</feature>
<feature type="compositionally biased region" description="Low complexity" evidence="1">
    <location>
        <begin position="1356"/>
        <end position="1365"/>
    </location>
</feature>
<dbReference type="GeneID" id="43594334"/>
<feature type="compositionally biased region" description="Polar residues" evidence="1">
    <location>
        <begin position="588"/>
        <end position="601"/>
    </location>
</feature>
<feature type="region of interest" description="Disordered" evidence="1">
    <location>
        <begin position="1"/>
        <end position="223"/>
    </location>
</feature>
<feature type="compositionally biased region" description="Polar residues" evidence="1">
    <location>
        <begin position="718"/>
        <end position="735"/>
    </location>
</feature>
<evidence type="ECO:0000313" key="2">
    <source>
        <dbReference type="EMBL" id="RDL41506.1"/>
    </source>
</evidence>
<sequence length="1531" mass="162994">MFGNRNRRRAASNPPLHGSNASASATTAAASAFLKNSSSTASLSSAAAAAALRARPTTPISVADVQTKRTLRRAGSTSSAGSMGSGSARGLPGSQLQRRGSSGSMSERSFREPSPARSPSRSSQPLPSDDAPPVPAIPKNILSHRRSSSLQAPPMRVASPPPISGGRGSSLGAQSRRSGQRTSLSSVEELPSIDRPASRGSVNFSLPTGSRPSSPNPQWSLTSSLQSARSPVIVSPTNQNLVYDPNTRSFLPEYEILAIEQRIRNATNQPVQKKKRIAPKQATGTHLANGTVGGRPRGTAVDAMEAKLNEPSESIPIEQPTALPEQTREPSPTPAPVAEAPRRRRRMKMVMVSDSDSDGDLVSHDPVSSDTDTDVVTQPRAYTPRPTAALSKKPSIVREEREPEEEEEDTLKSKARESLIQEDASPLSSRNASPSPMQISTAGKAYERGQASSPAPLSQVQNHARSDNQPPPANQTNITNGISEPSILPDKARGDRVQSVSPARNAHFAHEPNNLVVKHNPPLRSISPRKSALKSTSILRESSPSADIPRVDNQNASEVSDELSVPRKKAHRVSFDERNVIVGEAAPSTATSSPIVQSPQATKRPWYSIHRGKRKENSVLDIDDDEVMKPRPALPSFGSVREKKAQREVQERPLVKPATPQEYAPPPSPPLFSTTTTEAAEYPTGLSNDHVAGALLSQDAATKNTANISKSREPLPPQVTSVEGNGYFSDSSSVYSLEAGGFGQGTNDTSHDESTSNVGQHDETSSGSAHLDSIQPALSRIPTNERPKTLGGSARVPQVSAIPPPPVVTVTSPPSEWPEIPGGWKHFNSESDGEAQVDKLPTLVEKHAIPPTPASVGVAEPTPEVPQPGSPVLGHIAAENSQSPANHFATEDSEESDDNSIYSDAAEDLSDLEGDGFLSLDAIVDSPMGPTSQVGIAITAPESPTPKSTKQRAYRLVARPAEPEPEAGWQKAQEYWKGLSTEKKRQLELEAMAERDSSESEVEVKSAPNPKKNKAAIKAAGGVGSEGSERHRSSNNERSYMISPGTKADTSHSIPAELADTHMRKSMRDQRATRGSLRGPLQKRHRHTSNLPPELKADPATVDALIKKLSAERAIAASAASGPTAAPNAPALRRQGSADSESSFKRARQANTSDIPAFRNSMRGIRDENPGGRNQSPAGTRRFSLRSLSPASSNFRQTMSPPPSQMRSSMRNAIGPAPTLRGNNPPSGGKSAFRLPGFGRSGPPKQATRPRSGPMRTSRFADSSDEEDSQPAFRSRFVESSDEEDEPLPRRAPSKRFSAPVSGIPERRSAENVESSDLPDSDDEASAPVQKRAQNGVITKPQAQNGTAKPSAGGPALASGSLRRSGSGRGAITPIVSSGRPDKTRRGSIISILRRKKPDPSSKVRKSDAESAARRDTPLERSRSDLAIVRSGSMSPRLQKKNPYLPTRSQSVGGSWPLASNEEGAPFGGDAEGIETAITGGDKDTRPGMGSRRSTAASKIADVGFSNGVGVDGMKKKKKFGALRRMFKLDD</sequence>
<evidence type="ECO:0000256" key="1">
    <source>
        <dbReference type="SAM" id="MobiDB-lite"/>
    </source>
</evidence>
<feature type="compositionally biased region" description="Polar residues" evidence="1">
    <location>
        <begin position="200"/>
        <end position="223"/>
    </location>
</feature>
<feature type="region of interest" description="Disordered" evidence="1">
    <location>
        <begin position="584"/>
        <end position="686"/>
    </location>
</feature>
<feature type="compositionally biased region" description="Polar residues" evidence="1">
    <location>
        <begin position="1186"/>
        <end position="1198"/>
    </location>
</feature>
<feature type="compositionally biased region" description="Low complexity" evidence="1">
    <location>
        <begin position="73"/>
        <end position="128"/>
    </location>
</feature>
<feature type="region of interest" description="Disordered" evidence="1">
    <location>
        <begin position="268"/>
        <end position="571"/>
    </location>
</feature>
<feature type="compositionally biased region" description="Basic and acidic residues" evidence="1">
    <location>
        <begin position="410"/>
        <end position="419"/>
    </location>
</feature>
<dbReference type="Proteomes" id="UP000254866">
    <property type="component" value="Unassembled WGS sequence"/>
</dbReference>
<feature type="compositionally biased region" description="Polar residues" evidence="1">
    <location>
        <begin position="1332"/>
        <end position="1348"/>
    </location>
</feature>
<feature type="region of interest" description="Disordered" evidence="1">
    <location>
        <begin position="851"/>
        <end position="904"/>
    </location>
</feature>
<feature type="compositionally biased region" description="Polar residues" evidence="1">
    <location>
        <begin position="450"/>
        <end position="463"/>
    </location>
</feature>
<feature type="compositionally biased region" description="Basic and acidic residues" evidence="1">
    <location>
        <begin position="1059"/>
        <end position="1072"/>
    </location>
</feature>
<name>A0A370U151_9HELO</name>
<accession>A0A370U151</accession>
<dbReference type="RefSeq" id="XP_031874162.1">
    <property type="nucleotide sequence ID" value="XM_032010108.1"/>
</dbReference>
<dbReference type="EMBL" id="NPIC01000001">
    <property type="protein sequence ID" value="RDL41506.1"/>
    <property type="molecule type" value="Genomic_DNA"/>
</dbReference>
<feature type="region of interest" description="Disordered" evidence="1">
    <location>
        <begin position="704"/>
        <end position="835"/>
    </location>
</feature>
<feature type="compositionally biased region" description="Basic residues" evidence="1">
    <location>
        <begin position="1"/>
        <end position="10"/>
    </location>
</feature>
<feature type="compositionally biased region" description="Polar residues" evidence="1">
    <location>
        <begin position="533"/>
        <end position="545"/>
    </location>
</feature>
<feature type="compositionally biased region" description="Polar residues" evidence="1">
    <location>
        <begin position="426"/>
        <end position="441"/>
    </location>
</feature>
<feature type="compositionally biased region" description="Polar residues" evidence="1">
    <location>
        <begin position="173"/>
        <end position="186"/>
    </location>
</feature>
<feature type="compositionally biased region" description="Basic and acidic residues" evidence="1">
    <location>
        <begin position="992"/>
        <end position="1004"/>
    </location>
</feature>
<reference evidence="2 3" key="1">
    <citation type="journal article" date="2018" name="IMA Fungus">
        <title>IMA Genome-F 9: Draft genome sequence of Annulohypoxylon stygium, Aspergillus mulundensis, Berkeleyomyces basicola (syn. Thielaviopsis basicola), Ceratocystis smalleyi, two Cercospora beticola strains, Coleophoma cylindrospora, Fusarium fracticaudum, Phialophora cf. hyalina, and Morchella septimelata.</title>
        <authorList>
            <person name="Wingfield B.D."/>
            <person name="Bills G.F."/>
            <person name="Dong Y."/>
            <person name="Huang W."/>
            <person name="Nel W.J."/>
            <person name="Swalarsk-Parry B.S."/>
            <person name="Vaghefi N."/>
            <person name="Wilken P.M."/>
            <person name="An Z."/>
            <person name="de Beer Z.W."/>
            <person name="De Vos L."/>
            <person name="Chen L."/>
            <person name="Duong T.A."/>
            <person name="Gao Y."/>
            <person name="Hammerbacher A."/>
            <person name="Kikkert J.R."/>
            <person name="Li Y."/>
            <person name="Li H."/>
            <person name="Li K."/>
            <person name="Li Q."/>
            <person name="Liu X."/>
            <person name="Ma X."/>
            <person name="Naidoo K."/>
            <person name="Pethybridge S.J."/>
            <person name="Sun J."/>
            <person name="Steenkamp E.T."/>
            <person name="van der Nest M.A."/>
            <person name="van Wyk S."/>
            <person name="Wingfield M.J."/>
            <person name="Xiong C."/>
            <person name="Yue Q."/>
            <person name="Zhang X."/>
        </authorList>
    </citation>
    <scope>NUCLEOTIDE SEQUENCE [LARGE SCALE GENOMIC DNA]</scope>
    <source>
        <strain evidence="2 3">BP 5553</strain>
    </source>
</reference>